<evidence type="ECO:0000313" key="1">
    <source>
        <dbReference type="EMBL" id="HDQ99855.1"/>
    </source>
</evidence>
<dbReference type="EMBL" id="DSBX01000228">
    <property type="protein sequence ID" value="HDQ99855.1"/>
    <property type="molecule type" value="Genomic_DNA"/>
</dbReference>
<comment type="caution">
    <text evidence="1">The sequence shown here is derived from an EMBL/GenBank/DDBJ whole genome shotgun (WGS) entry which is preliminary data.</text>
</comment>
<name>A0A7V0T621_UNCW3</name>
<gene>
    <name evidence="1" type="ORF">ENN51_06190</name>
</gene>
<sequence length="437" mass="46345">MASAVLVVLAALALAPVRESSWSGPEGLEDVCAAMAVLPDRSVALVGYSLGRETDYEFTVVLFDSAGELKRANRLGSPLQSEDRAWHIASDRQGRLVAAGGTIADRAASWDFFWAAYTPEGETLWTRRLDLPTGREDRLHALALGPESDVFLAGRSRPRPDTARTGWDLALVRADERGDTAWTRLLDRGGNEQADALVVDRAGNSYVAGRAAGPGPGSAMLVASWDREGRKRWTRSIAGRERGSALAFGILLDAAERPVAWGAVQGERTGFDYLVAALDTCGAVRWQDRRDGEGSVDLALAAALDRAGNVFVTGSSTGRATSLDILTVKYSPVGETLWTRRWNGPANGDDRGWCTVAAPGGGCFVAGTSAGSGVGEELVVLAYDAAGTLTGSYRREAGEARPTGMALDGDRLLVAGHGRVEDGSRGFLLFDFSISGR</sequence>
<dbReference type="Proteomes" id="UP000885672">
    <property type="component" value="Unassembled WGS sequence"/>
</dbReference>
<dbReference type="PANTHER" id="PTHR42754:SF1">
    <property type="entry name" value="LIPOPROTEIN"/>
    <property type="match status" value="1"/>
</dbReference>
<dbReference type="AlphaFoldDB" id="A0A7V0T621"/>
<reference evidence="1" key="1">
    <citation type="journal article" date="2020" name="mSystems">
        <title>Genome- and Community-Level Interaction Insights into Carbon Utilization and Element Cycling Functions of Hydrothermarchaeota in Hydrothermal Sediment.</title>
        <authorList>
            <person name="Zhou Z."/>
            <person name="Liu Y."/>
            <person name="Xu W."/>
            <person name="Pan J."/>
            <person name="Luo Z.H."/>
            <person name="Li M."/>
        </authorList>
    </citation>
    <scope>NUCLEOTIDE SEQUENCE [LARGE SCALE GENOMIC DNA]</scope>
    <source>
        <strain evidence="1">SpSt-1182</strain>
    </source>
</reference>
<proteinExistence type="predicted"/>
<organism evidence="1">
    <name type="scientific">candidate division WOR-3 bacterium</name>
    <dbReference type="NCBI Taxonomy" id="2052148"/>
    <lineage>
        <taxon>Bacteria</taxon>
        <taxon>Bacteria division WOR-3</taxon>
    </lineage>
</organism>
<accession>A0A7V0T621</accession>
<dbReference type="PANTHER" id="PTHR42754">
    <property type="entry name" value="ENDOGLUCANASE"/>
    <property type="match status" value="1"/>
</dbReference>
<dbReference type="SUPFAM" id="SSF101898">
    <property type="entry name" value="NHL repeat"/>
    <property type="match status" value="1"/>
</dbReference>
<protein>
    <submittedName>
        <fullName evidence="1">Uncharacterized protein</fullName>
    </submittedName>
</protein>